<reference evidence="1 2" key="1">
    <citation type="submission" date="2019-02" db="EMBL/GenBank/DDBJ databases">
        <title>Deep-cultivation of Planctomycetes and their phenomic and genomic characterization uncovers novel biology.</title>
        <authorList>
            <person name="Wiegand S."/>
            <person name="Jogler M."/>
            <person name="Boedeker C."/>
            <person name="Pinto D."/>
            <person name="Vollmers J."/>
            <person name="Rivas-Marin E."/>
            <person name="Kohn T."/>
            <person name="Peeters S.H."/>
            <person name="Heuer A."/>
            <person name="Rast P."/>
            <person name="Oberbeckmann S."/>
            <person name="Bunk B."/>
            <person name="Jeske O."/>
            <person name="Meyerdierks A."/>
            <person name="Storesund J.E."/>
            <person name="Kallscheuer N."/>
            <person name="Luecker S."/>
            <person name="Lage O.M."/>
            <person name="Pohl T."/>
            <person name="Merkel B.J."/>
            <person name="Hornburger P."/>
            <person name="Mueller R.-W."/>
            <person name="Bruemmer F."/>
            <person name="Labrenz M."/>
            <person name="Spormann A.M."/>
            <person name="Op den Camp H."/>
            <person name="Overmann J."/>
            <person name="Amann R."/>
            <person name="Jetten M.S.M."/>
            <person name="Mascher T."/>
            <person name="Medema M.H."/>
            <person name="Devos D.P."/>
            <person name="Kaster A.-K."/>
            <person name="Ovreas L."/>
            <person name="Rohde M."/>
            <person name="Galperin M.Y."/>
            <person name="Jogler C."/>
        </authorList>
    </citation>
    <scope>NUCLEOTIDE SEQUENCE [LARGE SCALE GENOMIC DNA]</scope>
    <source>
        <strain evidence="1 2">Pla110</strain>
    </source>
</reference>
<keyword evidence="2" id="KW-1185">Reference proteome</keyword>
<dbReference type="KEGG" id="plon:Pla110_36990"/>
<protein>
    <submittedName>
        <fullName evidence="1">Uncharacterized protein</fullName>
    </submittedName>
</protein>
<name>A0A518CRU3_9PLAN</name>
<sequence length="44" mass="4704">MTGTASIHIEGEKVPFLLNSSLEVPNLRAEGGFEAQFTLPESVS</sequence>
<dbReference type="EMBL" id="CP036281">
    <property type="protein sequence ID" value="QDU81947.1"/>
    <property type="molecule type" value="Genomic_DNA"/>
</dbReference>
<dbReference type="Proteomes" id="UP000317178">
    <property type="component" value="Chromosome"/>
</dbReference>
<proteinExistence type="predicted"/>
<gene>
    <name evidence="1" type="ORF">Pla110_36990</name>
</gene>
<accession>A0A518CRU3</accession>
<dbReference type="AlphaFoldDB" id="A0A518CRU3"/>
<evidence type="ECO:0000313" key="2">
    <source>
        <dbReference type="Proteomes" id="UP000317178"/>
    </source>
</evidence>
<organism evidence="1 2">
    <name type="scientific">Polystyrenella longa</name>
    <dbReference type="NCBI Taxonomy" id="2528007"/>
    <lineage>
        <taxon>Bacteria</taxon>
        <taxon>Pseudomonadati</taxon>
        <taxon>Planctomycetota</taxon>
        <taxon>Planctomycetia</taxon>
        <taxon>Planctomycetales</taxon>
        <taxon>Planctomycetaceae</taxon>
        <taxon>Polystyrenella</taxon>
    </lineage>
</organism>
<evidence type="ECO:0000313" key="1">
    <source>
        <dbReference type="EMBL" id="QDU81947.1"/>
    </source>
</evidence>